<dbReference type="AlphaFoldDB" id="C9LSE9"/>
<dbReference type="OrthoDB" id="1660386at2"/>
<dbReference type="STRING" id="546271.Selsp_1780"/>
<dbReference type="Proteomes" id="UP000003505">
    <property type="component" value="Unassembled WGS sequence"/>
</dbReference>
<dbReference type="eggNOG" id="ENOG5033R46">
    <property type="taxonomic scope" value="Bacteria"/>
</dbReference>
<gene>
    <name evidence="1" type="ORF">SELSPUOL_00373</name>
</gene>
<dbReference type="InterPro" id="IPR011990">
    <property type="entry name" value="TPR-like_helical_dom_sf"/>
</dbReference>
<dbReference type="SUPFAM" id="SSF81901">
    <property type="entry name" value="HCP-like"/>
    <property type="match status" value="1"/>
</dbReference>
<protein>
    <submittedName>
        <fullName evidence="1">Sel1 repeat protein</fullName>
    </submittedName>
</protein>
<reference evidence="1 2" key="1">
    <citation type="submission" date="2009-09" db="EMBL/GenBank/DDBJ databases">
        <authorList>
            <person name="Weinstock G."/>
            <person name="Sodergren E."/>
            <person name="Clifton S."/>
            <person name="Fulton L."/>
            <person name="Fulton B."/>
            <person name="Courtney L."/>
            <person name="Fronick C."/>
            <person name="Harrison M."/>
            <person name="Strong C."/>
            <person name="Farmer C."/>
            <person name="Delahaunty K."/>
            <person name="Markovic C."/>
            <person name="Hall O."/>
            <person name="Minx P."/>
            <person name="Tomlinson C."/>
            <person name="Mitreva M."/>
            <person name="Nelson J."/>
            <person name="Hou S."/>
            <person name="Wollam A."/>
            <person name="Pepin K.H."/>
            <person name="Johnson M."/>
            <person name="Bhonagiri V."/>
            <person name="Nash W.E."/>
            <person name="Warren W."/>
            <person name="Chinwalla A."/>
            <person name="Mardis E.R."/>
            <person name="Wilson R.K."/>
        </authorList>
    </citation>
    <scope>NUCLEOTIDE SEQUENCE [LARGE SCALE GENOMIC DNA]</scope>
    <source>
        <strain evidence="2">ATCC 35185 / DSM 20758 / VPI D19B-28</strain>
    </source>
</reference>
<evidence type="ECO:0000313" key="1">
    <source>
        <dbReference type="EMBL" id="EEX78189.1"/>
    </source>
</evidence>
<dbReference type="Gene3D" id="1.25.40.10">
    <property type="entry name" value="Tetratricopeptide repeat domain"/>
    <property type="match status" value="1"/>
</dbReference>
<comment type="caution">
    <text evidence="1">The sequence shown here is derived from an EMBL/GenBank/DDBJ whole genome shotgun (WGS) entry which is preliminary data.</text>
</comment>
<accession>C9LSE9</accession>
<evidence type="ECO:0000313" key="2">
    <source>
        <dbReference type="Proteomes" id="UP000003505"/>
    </source>
</evidence>
<name>C9LSE9_SELS3</name>
<sequence length="705" mass="81864">MDARKAVCGMLDMAFRYDEDSYEWLPCTEALEIHAPIEELPCVLTLSFEGLEEIDDDKDYVFCLQHRRLEEVEQRLPNGVRSVCGCEICGLSRHEDFDLSPGQPETLYIPFRWRLFQRTPDGPLNVAADVAEIHYECDGVLLRWHNFSLSAWVARRRWEFTRLLVDGKWQPWTTCTAVRIPLEIVGLVLEALEEGVYRRYGIRPSILSNMTGAKMLTAYIERPFDIHIVYLKGFLAEAVEDFDEMFPYEETNPYPILCNCLGIRPPKSVRRAYTYNPYAVIWYMLLRQLGLQDVSLMQPFLELEYEFAGMSIDEFYFDPKTQRVERREEEERCLWHALERHARWLCGQKGEKALAEFLSRYYVWGGVTQRHGEILLNFQRYGAQLSEAVKQLLLSEGMTKYVRDAISWEVEAILSGDEPQRILYRPEILRYECCVNGYDFRLIHHTDELAPIGIALHNCLASYRDYVIEKESITIAVRQGERYLACIEVGQSGCIVQALGKYNQRLRGRVLAICRAWARYVGLSVDVDHLDVLDGDEEATNFMEDIVMTPLPYRRAMEEVALEELETLPEEEIEEGYYCLLGEYLARSVRCAVAAPPWMRFRGEMEYLMYVFPRGERLYRAALSGSVEAARVLGLLYQRGRPIPCDVERARYWLSWAAERGDDEAALVAERLQRAIASGSMERDLAILRGIERLRRRFPMKRGVA</sequence>
<dbReference type="EMBL" id="ACKP02000010">
    <property type="protein sequence ID" value="EEX78189.1"/>
    <property type="molecule type" value="Genomic_DNA"/>
</dbReference>
<organism evidence="1 2">
    <name type="scientific">Selenomonas sputigena (strain ATCC 35185 / DSM 20758 / CCUG 44933 / VPI D19B-28)</name>
    <dbReference type="NCBI Taxonomy" id="546271"/>
    <lineage>
        <taxon>Bacteria</taxon>
        <taxon>Bacillati</taxon>
        <taxon>Bacillota</taxon>
        <taxon>Negativicutes</taxon>
        <taxon>Selenomonadales</taxon>
        <taxon>Selenomonadaceae</taxon>
        <taxon>Selenomonas</taxon>
    </lineage>
</organism>
<proteinExistence type="predicted"/>